<accession>A0ABV1VJ52</accession>
<organism evidence="1 2">
    <name type="scientific">Streptomyces flaveolus</name>
    <dbReference type="NCBI Taxonomy" id="67297"/>
    <lineage>
        <taxon>Bacteria</taxon>
        <taxon>Bacillati</taxon>
        <taxon>Actinomycetota</taxon>
        <taxon>Actinomycetes</taxon>
        <taxon>Kitasatosporales</taxon>
        <taxon>Streptomycetaceae</taxon>
        <taxon>Streptomyces</taxon>
    </lineage>
</organism>
<dbReference type="EMBL" id="JBEPCV010000023">
    <property type="protein sequence ID" value="MER6906535.1"/>
    <property type="molecule type" value="Genomic_DNA"/>
</dbReference>
<comment type="caution">
    <text evidence="1">The sequence shown here is derived from an EMBL/GenBank/DDBJ whole genome shotgun (WGS) entry which is preliminary data.</text>
</comment>
<dbReference type="Proteomes" id="UP001490330">
    <property type="component" value="Unassembled WGS sequence"/>
</dbReference>
<gene>
    <name evidence="1" type="ORF">ABT322_22870</name>
</gene>
<evidence type="ECO:0000313" key="1">
    <source>
        <dbReference type="EMBL" id="MER6906535.1"/>
    </source>
</evidence>
<protein>
    <submittedName>
        <fullName evidence="1">Uncharacterized protein</fullName>
    </submittedName>
</protein>
<evidence type="ECO:0000313" key="2">
    <source>
        <dbReference type="Proteomes" id="UP001490330"/>
    </source>
</evidence>
<name>A0ABV1VJ52_9ACTN</name>
<proteinExistence type="predicted"/>
<keyword evidence="2" id="KW-1185">Reference proteome</keyword>
<dbReference type="RefSeq" id="WP_350721417.1">
    <property type="nucleotide sequence ID" value="NZ_JBEPCO010000026.1"/>
</dbReference>
<reference evidence="1 2" key="1">
    <citation type="submission" date="2024-06" db="EMBL/GenBank/DDBJ databases">
        <title>The Natural Products Discovery Center: Release of the First 8490 Sequenced Strains for Exploring Actinobacteria Biosynthetic Diversity.</title>
        <authorList>
            <person name="Kalkreuter E."/>
            <person name="Kautsar S.A."/>
            <person name="Yang D."/>
            <person name="Bader C.D."/>
            <person name="Teijaro C.N."/>
            <person name="Fluegel L."/>
            <person name="Davis C.M."/>
            <person name="Simpson J.R."/>
            <person name="Lauterbach L."/>
            <person name="Steele A.D."/>
            <person name="Gui C."/>
            <person name="Meng S."/>
            <person name="Li G."/>
            <person name="Viehrig K."/>
            <person name="Ye F."/>
            <person name="Su P."/>
            <person name="Kiefer A.F."/>
            <person name="Nichols A."/>
            <person name="Cepeda A.J."/>
            <person name="Yan W."/>
            <person name="Fan B."/>
            <person name="Jiang Y."/>
            <person name="Adhikari A."/>
            <person name="Zheng C.-J."/>
            <person name="Schuster L."/>
            <person name="Cowan T.M."/>
            <person name="Smanski M.J."/>
            <person name="Chevrette M.G."/>
            <person name="De Carvalho L.P.S."/>
            <person name="Shen B."/>
        </authorList>
    </citation>
    <scope>NUCLEOTIDE SEQUENCE [LARGE SCALE GENOMIC DNA]</scope>
    <source>
        <strain evidence="1 2">NPDC000632</strain>
    </source>
</reference>
<sequence>MTRIELAHVALTELKPGMDKLRQRIRDLEGGQPPRVLPAKFVTDAMADIPDELPPDFT</sequence>